<gene>
    <name evidence="2" type="ORF">E6O75_ATG02025</name>
</gene>
<keyword evidence="3" id="KW-1185">Reference proteome</keyword>
<protein>
    <submittedName>
        <fullName evidence="2">V-type proton ATPase catalytic subunit A</fullName>
    </submittedName>
</protein>
<reference evidence="2 3" key="1">
    <citation type="submission" date="2019-04" db="EMBL/GenBank/DDBJ databases">
        <title>High contiguity whole genome sequence and gene annotation resource for two Venturia nashicola isolates.</title>
        <authorList>
            <person name="Prokchorchik M."/>
            <person name="Won K."/>
            <person name="Lee Y."/>
            <person name="Choi E.D."/>
            <person name="Segonzac C."/>
            <person name="Sohn K.H."/>
        </authorList>
    </citation>
    <scope>NUCLEOTIDE SEQUENCE [LARGE SCALE GENOMIC DNA]</scope>
    <source>
        <strain evidence="2 3">PRI2</strain>
    </source>
</reference>
<dbReference type="Proteomes" id="UP000298493">
    <property type="component" value="Unassembled WGS sequence"/>
</dbReference>
<evidence type="ECO:0000313" key="3">
    <source>
        <dbReference type="Proteomes" id="UP000298493"/>
    </source>
</evidence>
<evidence type="ECO:0000256" key="1">
    <source>
        <dbReference type="SAM" id="MobiDB-lite"/>
    </source>
</evidence>
<organism evidence="2 3">
    <name type="scientific">Venturia nashicola</name>
    <dbReference type="NCBI Taxonomy" id="86259"/>
    <lineage>
        <taxon>Eukaryota</taxon>
        <taxon>Fungi</taxon>
        <taxon>Dikarya</taxon>
        <taxon>Ascomycota</taxon>
        <taxon>Pezizomycotina</taxon>
        <taxon>Dothideomycetes</taxon>
        <taxon>Pleosporomycetidae</taxon>
        <taxon>Venturiales</taxon>
        <taxon>Venturiaceae</taxon>
        <taxon>Venturia</taxon>
    </lineage>
</organism>
<name>A0A4Z1PCV8_9PEZI</name>
<comment type="caution">
    <text evidence="2">The sequence shown here is derived from an EMBL/GenBank/DDBJ whole genome shotgun (WGS) entry which is preliminary data.</text>
</comment>
<sequence>METEPPVIDSTYSSWGDSIQEPLSARLNSRTRKRARDNRPDEEKIHENTFQKLFSAQRQPQIDIMPSYTTCQPPTLPAAPVQKSTLHSFWSLPSAPPPQRVFSATHSPGFENSDFRCDDCDRELYQSERLLGIDIASIHDEYERRKEVSELC</sequence>
<feature type="region of interest" description="Disordered" evidence="1">
    <location>
        <begin position="1"/>
        <end position="46"/>
    </location>
</feature>
<dbReference type="EMBL" id="SNSC02000007">
    <property type="protein sequence ID" value="TID22851.1"/>
    <property type="molecule type" value="Genomic_DNA"/>
</dbReference>
<feature type="compositionally biased region" description="Basic and acidic residues" evidence="1">
    <location>
        <begin position="37"/>
        <end position="46"/>
    </location>
</feature>
<evidence type="ECO:0000313" key="2">
    <source>
        <dbReference type="EMBL" id="TID22851.1"/>
    </source>
</evidence>
<dbReference type="AlphaFoldDB" id="A0A4Z1PCV8"/>
<proteinExistence type="predicted"/>
<accession>A0A4Z1PCV8</accession>
<dbReference type="STRING" id="86259.A0A4Z1PCV8"/>